<evidence type="ECO:0000313" key="3">
    <source>
        <dbReference type="EMBL" id="MBW76379.1"/>
    </source>
</evidence>
<name>A0A2M4DFV3_ANODA</name>
<dbReference type="AlphaFoldDB" id="A0A2M4DFV3"/>
<proteinExistence type="predicted"/>
<feature type="signal peptide" evidence="2">
    <location>
        <begin position="1"/>
        <end position="19"/>
    </location>
</feature>
<reference evidence="3" key="1">
    <citation type="submission" date="2018-01" db="EMBL/GenBank/DDBJ databases">
        <title>An insight into the sialome of Amazonian anophelines.</title>
        <authorList>
            <person name="Ribeiro J.M."/>
            <person name="Scarpassa V."/>
            <person name="Calvo E."/>
        </authorList>
    </citation>
    <scope>NUCLEOTIDE SEQUENCE</scope>
</reference>
<protein>
    <submittedName>
        <fullName evidence="3">Putative secreted protein</fullName>
    </submittedName>
</protein>
<feature type="chain" id="PRO_5014714478" evidence="2">
    <location>
        <begin position="20"/>
        <end position="197"/>
    </location>
</feature>
<keyword evidence="2" id="KW-0732">Signal</keyword>
<evidence type="ECO:0000256" key="1">
    <source>
        <dbReference type="SAM" id="MobiDB-lite"/>
    </source>
</evidence>
<evidence type="ECO:0000256" key="2">
    <source>
        <dbReference type="SAM" id="SignalP"/>
    </source>
</evidence>
<accession>A0A2M4DFV3</accession>
<dbReference type="EMBL" id="GGFL01012201">
    <property type="protein sequence ID" value="MBW76379.1"/>
    <property type="molecule type" value="Transcribed_RNA"/>
</dbReference>
<organism evidence="3">
    <name type="scientific">Anopheles darlingi</name>
    <name type="common">Mosquito</name>
    <dbReference type="NCBI Taxonomy" id="43151"/>
    <lineage>
        <taxon>Eukaryota</taxon>
        <taxon>Metazoa</taxon>
        <taxon>Ecdysozoa</taxon>
        <taxon>Arthropoda</taxon>
        <taxon>Hexapoda</taxon>
        <taxon>Insecta</taxon>
        <taxon>Pterygota</taxon>
        <taxon>Neoptera</taxon>
        <taxon>Endopterygota</taxon>
        <taxon>Diptera</taxon>
        <taxon>Nematocera</taxon>
        <taxon>Culicoidea</taxon>
        <taxon>Culicidae</taxon>
        <taxon>Anophelinae</taxon>
        <taxon>Anopheles</taxon>
    </lineage>
</organism>
<feature type="region of interest" description="Disordered" evidence="1">
    <location>
        <begin position="144"/>
        <end position="178"/>
    </location>
</feature>
<sequence length="197" mass="22554">MPVMMMMPLLLLLTHPERAVSGCCRSAIPLLDCHRPHHRGYDFRLTSASGVAAVSGHRVADRPRSYRAGCSWTDRHHATVARPRSSQTHPRRCNRDRCRLPHLYPPHNQPNLPRRSPVRSIPASSRCWCWHRTVDTMPQEPVLRQQQLLHRSPLNRHLSRRHDDDGDGDDGDGGGADVGFGRYHFPALSFRLKKMKM</sequence>